<reference evidence="3" key="1">
    <citation type="journal article" date="2019" name="Sci. Rep.">
        <title>Draft genome of Tanacetum cinerariifolium, the natural source of mosquito coil.</title>
        <authorList>
            <person name="Yamashiro T."/>
            <person name="Shiraishi A."/>
            <person name="Satake H."/>
            <person name="Nakayama K."/>
        </authorList>
    </citation>
    <scope>NUCLEOTIDE SEQUENCE</scope>
</reference>
<keyword evidence="1" id="KW-0238">DNA-binding</keyword>
<feature type="non-terminal residue" evidence="3">
    <location>
        <position position="1"/>
    </location>
</feature>
<evidence type="ECO:0000313" key="3">
    <source>
        <dbReference type="EMBL" id="GFD22802.1"/>
    </source>
</evidence>
<gene>
    <name evidence="3" type="ORF">Tci_894771</name>
</gene>
<dbReference type="Pfam" id="PF12852">
    <property type="entry name" value="Cupin_6"/>
    <property type="match status" value="1"/>
</dbReference>
<dbReference type="SUPFAM" id="SSF51182">
    <property type="entry name" value="RmlC-like cupins"/>
    <property type="match status" value="1"/>
</dbReference>
<dbReference type="EMBL" id="BKCJ011340042">
    <property type="protein sequence ID" value="GFD22802.1"/>
    <property type="molecule type" value="Genomic_DNA"/>
</dbReference>
<organism evidence="3">
    <name type="scientific">Tanacetum cinerariifolium</name>
    <name type="common">Dalmatian daisy</name>
    <name type="synonym">Chrysanthemum cinerariifolium</name>
    <dbReference type="NCBI Taxonomy" id="118510"/>
    <lineage>
        <taxon>Eukaryota</taxon>
        <taxon>Viridiplantae</taxon>
        <taxon>Streptophyta</taxon>
        <taxon>Embryophyta</taxon>
        <taxon>Tracheophyta</taxon>
        <taxon>Spermatophyta</taxon>
        <taxon>Magnoliopsida</taxon>
        <taxon>eudicotyledons</taxon>
        <taxon>Gunneridae</taxon>
        <taxon>Pentapetalae</taxon>
        <taxon>asterids</taxon>
        <taxon>campanulids</taxon>
        <taxon>Asterales</taxon>
        <taxon>Asteraceae</taxon>
        <taxon>Asteroideae</taxon>
        <taxon>Anthemideae</taxon>
        <taxon>Anthemidinae</taxon>
        <taxon>Tanacetum</taxon>
    </lineage>
</organism>
<name>A0A699UIA0_TANCI</name>
<protein>
    <recommendedName>
        <fullName evidence="2">AraC-type transcription regulator ligand-binding domain-containing protein</fullName>
    </recommendedName>
</protein>
<dbReference type="InterPro" id="IPR032783">
    <property type="entry name" value="AraC_lig"/>
</dbReference>
<sequence>GVTLPQRNGAFFHFCLEGCAYVSAEGQPDVRLEAGDIMLVAQGAPHVVTHKVGGHTLPVQAFLSQVNGKISPARDATSIVCGFFGPDSGLLLTALENLPSFVHLEACNSVPIAENLKQLREELRRSEFGSQHMIRHLLSTIFIYILREWEKLRDESVNALSLAQRRQVAIALACIHERPFYRWTLEGLAM</sequence>
<feature type="non-terminal residue" evidence="3">
    <location>
        <position position="190"/>
    </location>
</feature>
<dbReference type="GO" id="GO:0003677">
    <property type="term" value="F:DNA binding"/>
    <property type="evidence" value="ECO:0007669"/>
    <property type="project" value="UniProtKB-KW"/>
</dbReference>
<feature type="domain" description="AraC-type transcription regulator ligand-binding" evidence="2">
    <location>
        <begin position="5"/>
        <end position="149"/>
    </location>
</feature>
<evidence type="ECO:0000259" key="2">
    <source>
        <dbReference type="Pfam" id="PF12852"/>
    </source>
</evidence>
<accession>A0A699UIA0</accession>
<comment type="caution">
    <text evidence="3">The sequence shown here is derived from an EMBL/GenBank/DDBJ whole genome shotgun (WGS) entry which is preliminary data.</text>
</comment>
<evidence type="ECO:0000256" key="1">
    <source>
        <dbReference type="ARBA" id="ARBA00023125"/>
    </source>
</evidence>
<dbReference type="AlphaFoldDB" id="A0A699UIA0"/>
<dbReference type="InterPro" id="IPR011051">
    <property type="entry name" value="RmlC_Cupin_sf"/>
</dbReference>
<proteinExistence type="predicted"/>